<dbReference type="SUPFAM" id="SSF48726">
    <property type="entry name" value="Immunoglobulin"/>
    <property type="match status" value="1"/>
</dbReference>
<dbReference type="PROSITE" id="PS50835">
    <property type="entry name" value="IG_LIKE"/>
    <property type="match status" value="1"/>
</dbReference>
<name>A0A6L2PFC1_COPFO</name>
<evidence type="ECO:0000259" key="1">
    <source>
        <dbReference type="PROSITE" id="PS50835"/>
    </source>
</evidence>
<evidence type="ECO:0000313" key="3">
    <source>
        <dbReference type="Proteomes" id="UP000502823"/>
    </source>
</evidence>
<dbReference type="Proteomes" id="UP000502823">
    <property type="component" value="Unassembled WGS sequence"/>
</dbReference>
<accession>A0A6L2PFC1</accession>
<dbReference type="InterPro" id="IPR036179">
    <property type="entry name" value="Ig-like_dom_sf"/>
</dbReference>
<evidence type="ECO:0000313" key="2">
    <source>
        <dbReference type="EMBL" id="GFG29265.1"/>
    </source>
</evidence>
<dbReference type="Gene3D" id="2.60.40.10">
    <property type="entry name" value="Immunoglobulins"/>
    <property type="match status" value="1"/>
</dbReference>
<comment type="caution">
    <text evidence="2">The sequence shown here is derived from an EMBL/GenBank/DDBJ whole genome shotgun (WGS) entry which is preliminary data.</text>
</comment>
<reference evidence="3" key="1">
    <citation type="submission" date="2020-01" db="EMBL/GenBank/DDBJ databases">
        <title>Draft genome sequence of the Termite Coptotermes fromosanus.</title>
        <authorList>
            <person name="Itakura S."/>
            <person name="Yosikawa Y."/>
            <person name="Umezawa K."/>
        </authorList>
    </citation>
    <scope>NUCLEOTIDE SEQUENCE [LARGE SCALE GENOMIC DNA]</scope>
</reference>
<dbReference type="InParanoid" id="A0A6L2PFC1"/>
<dbReference type="OrthoDB" id="5969272at2759"/>
<dbReference type="EMBL" id="BLKM01000121">
    <property type="protein sequence ID" value="GFG29265.1"/>
    <property type="molecule type" value="Genomic_DNA"/>
</dbReference>
<feature type="domain" description="Ig-like" evidence="1">
    <location>
        <begin position="16"/>
        <end position="98"/>
    </location>
</feature>
<proteinExistence type="predicted"/>
<dbReference type="InterPro" id="IPR007110">
    <property type="entry name" value="Ig-like_dom"/>
</dbReference>
<dbReference type="AlphaFoldDB" id="A0A6L2PFC1"/>
<protein>
    <recommendedName>
        <fullName evidence="1">Ig-like domain-containing protein</fullName>
    </recommendedName>
</protein>
<gene>
    <name evidence="2" type="ORF">Cfor_07942</name>
</gene>
<sequence>MRCVSVWSVALDLKGPQFVQEPPLRLEFSNSSGGRLECSAHGSPPPELAWSLEDDTPVEEIPNLRLVHQNGSLVFPPFPAEHYRHDVHTALYRCKAQNPVGSILPRRPGGIVWNGEHFLLLYVGKDETSPLSVLGAVFHRVRLQKAQQKPQDFLACVLSSPVKCRVDFVQPHGLYAGGN</sequence>
<dbReference type="InterPro" id="IPR013783">
    <property type="entry name" value="Ig-like_fold"/>
</dbReference>
<keyword evidence="3" id="KW-1185">Reference proteome</keyword>
<organism evidence="2 3">
    <name type="scientific">Coptotermes formosanus</name>
    <name type="common">Formosan subterranean termite</name>
    <dbReference type="NCBI Taxonomy" id="36987"/>
    <lineage>
        <taxon>Eukaryota</taxon>
        <taxon>Metazoa</taxon>
        <taxon>Ecdysozoa</taxon>
        <taxon>Arthropoda</taxon>
        <taxon>Hexapoda</taxon>
        <taxon>Insecta</taxon>
        <taxon>Pterygota</taxon>
        <taxon>Neoptera</taxon>
        <taxon>Polyneoptera</taxon>
        <taxon>Dictyoptera</taxon>
        <taxon>Blattodea</taxon>
        <taxon>Blattoidea</taxon>
        <taxon>Termitoidae</taxon>
        <taxon>Rhinotermitidae</taxon>
        <taxon>Coptotermes</taxon>
    </lineage>
</organism>